<proteinExistence type="predicted"/>
<dbReference type="Gene3D" id="3.40.395.10">
    <property type="entry name" value="Adenoviral Proteinase, Chain A"/>
    <property type="match status" value="1"/>
</dbReference>
<comment type="caution">
    <text evidence="1">The sequence shown here is derived from an EMBL/GenBank/DDBJ whole genome shotgun (WGS) entry which is preliminary data.</text>
</comment>
<sequence length="526" mass="59686">MDSRQRKRRSHVPSRSEAVKLPKSRCLGKKFLSIMDTFPMDKKNAFSDMGFGGLLQLGCKELRYELITWIVANYDIGYHRLCMETKVAVPITPKDVKEVLGIPDNGVDILIYNRHGTPNHIYDIKILEANLRDLLVGEEFMKSFLIFAYATILAPNSKQEGMHDLWDTVWDSEVGLFYITKFYMTAFQVEVRSPLSAAWIDELYREANLLHIMMDVHTRRATHTLMTQLRSSEGQSDCALTPPEEAMNVERKKDEGSTGVHPYSDEMIGKGTGATNTHFGQQRVTGAAVDDGPCIDHHTCPLSQKSVELQSLKGVQMGVQEGCGSKQPSPTPRQRFKHTAKMLVEPAAICKSPSSLNVFNYFLKSANKKGWLRIMRCQKTILCDMHDTYITRDELSSLNGGRWVNSVLFFPVCDNNHWHVHVVNIPASRVEILSSLPLRRGNGISVVSRRLSEAIDKAFHAHGMLSDWRYDCGMFAIKYMEHWNEATLAHSIAEDKMHLYRLRLVITLVTNVANNARDKVLKVCRI</sequence>
<name>A0A438I7P0_VITVI</name>
<dbReference type="EMBL" id="QGNW01000134">
    <property type="protein sequence ID" value="RVW92731.1"/>
    <property type="molecule type" value="Genomic_DNA"/>
</dbReference>
<evidence type="ECO:0000313" key="1">
    <source>
        <dbReference type="EMBL" id="RVW92731.1"/>
    </source>
</evidence>
<dbReference type="SUPFAM" id="SSF54001">
    <property type="entry name" value="Cysteine proteinases"/>
    <property type="match status" value="1"/>
</dbReference>
<evidence type="ECO:0008006" key="3">
    <source>
        <dbReference type="Google" id="ProtNLM"/>
    </source>
</evidence>
<dbReference type="PANTHER" id="PTHR34835">
    <property type="entry name" value="OS07G0283600 PROTEIN-RELATED"/>
    <property type="match status" value="1"/>
</dbReference>
<accession>A0A438I7P0</accession>
<reference evidence="1 2" key="1">
    <citation type="journal article" date="2018" name="PLoS Genet.">
        <title>Population sequencing reveals clonal diversity and ancestral inbreeding in the grapevine cultivar Chardonnay.</title>
        <authorList>
            <person name="Roach M.J."/>
            <person name="Johnson D.L."/>
            <person name="Bohlmann J."/>
            <person name="van Vuuren H.J."/>
            <person name="Jones S.J."/>
            <person name="Pretorius I.S."/>
            <person name="Schmidt S.A."/>
            <person name="Borneman A.R."/>
        </authorList>
    </citation>
    <scope>NUCLEOTIDE SEQUENCE [LARGE SCALE GENOMIC DNA]</scope>
    <source>
        <strain evidence="2">cv. Chardonnay</strain>
        <tissue evidence="1">Leaf</tissue>
    </source>
</reference>
<gene>
    <name evidence="1" type="ORF">CK203_042572</name>
</gene>
<dbReference type="Proteomes" id="UP000288805">
    <property type="component" value="Unassembled WGS sequence"/>
</dbReference>
<protein>
    <recommendedName>
        <fullName evidence="3">Ubiquitin-like protease family profile domain-containing protein</fullName>
    </recommendedName>
</protein>
<evidence type="ECO:0000313" key="2">
    <source>
        <dbReference type="Proteomes" id="UP000288805"/>
    </source>
</evidence>
<organism evidence="1 2">
    <name type="scientific">Vitis vinifera</name>
    <name type="common">Grape</name>
    <dbReference type="NCBI Taxonomy" id="29760"/>
    <lineage>
        <taxon>Eukaryota</taxon>
        <taxon>Viridiplantae</taxon>
        <taxon>Streptophyta</taxon>
        <taxon>Embryophyta</taxon>
        <taxon>Tracheophyta</taxon>
        <taxon>Spermatophyta</taxon>
        <taxon>Magnoliopsida</taxon>
        <taxon>eudicotyledons</taxon>
        <taxon>Gunneridae</taxon>
        <taxon>Pentapetalae</taxon>
        <taxon>rosids</taxon>
        <taxon>Vitales</taxon>
        <taxon>Vitaceae</taxon>
        <taxon>Viteae</taxon>
        <taxon>Vitis</taxon>
    </lineage>
</organism>
<dbReference type="AlphaFoldDB" id="A0A438I7P0"/>
<dbReference type="InterPro" id="IPR038765">
    <property type="entry name" value="Papain-like_cys_pep_sf"/>
</dbReference>